<dbReference type="GO" id="GO:0016020">
    <property type="term" value="C:membrane"/>
    <property type="evidence" value="ECO:0007669"/>
    <property type="project" value="UniProtKB-SubCell"/>
</dbReference>
<dbReference type="PANTHER" id="PTHR42751:SF4">
    <property type="entry name" value="K(+)_H(+) ANTIPORTER SUBUNIT KHTU"/>
    <property type="match status" value="1"/>
</dbReference>
<dbReference type="RefSeq" id="WP_188978485.1">
    <property type="nucleotide sequence ID" value="NZ_BMPG01000002.1"/>
</dbReference>
<dbReference type="EMBL" id="BMPG01000002">
    <property type="protein sequence ID" value="GGL61768.1"/>
    <property type="molecule type" value="Genomic_DNA"/>
</dbReference>
<gene>
    <name evidence="9" type="ORF">GCM10009039_19940</name>
</gene>
<dbReference type="InterPro" id="IPR038770">
    <property type="entry name" value="Na+/solute_symporter_sf"/>
</dbReference>
<comment type="subcellular location">
    <subcellularLocation>
        <location evidence="1">Membrane</location>
        <topology evidence="1">Multi-pass membrane protein</topology>
    </subcellularLocation>
</comment>
<evidence type="ECO:0000256" key="3">
    <source>
        <dbReference type="ARBA" id="ARBA00022448"/>
    </source>
</evidence>
<evidence type="ECO:0000256" key="1">
    <source>
        <dbReference type="ARBA" id="ARBA00004141"/>
    </source>
</evidence>
<keyword evidence="3" id="KW-0813">Transport</keyword>
<evidence type="ECO:0000259" key="8">
    <source>
        <dbReference type="Pfam" id="PF00999"/>
    </source>
</evidence>
<reference evidence="9" key="2">
    <citation type="submission" date="2020-09" db="EMBL/GenBank/DDBJ databases">
        <authorList>
            <person name="Sun Q."/>
            <person name="Ohkuma M."/>
        </authorList>
    </citation>
    <scope>NUCLEOTIDE SEQUENCE</scope>
    <source>
        <strain evidence="9">JCM 19596</strain>
    </source>
</reference>
<proteinExistence type="inferred from homology"/>
<feature type="transmembrane region" description="Helical" evidence="7">
    <location>
        <begin position="153"/>
        <end position="177"/>
    </location>
</feature>
<comment type="caution">
    <text evidence="9">The sequence shown here is derived from an EMBL/GenBank/DDBJ whole genome shotgun (WGS) entry which is preliminary data.</text>
</comment>
<dbReference type="AlphaFoldDB" id="A0A830FCN7"/>
<sequence>MSVLVQTGAMLLLVAVAGSLADRFGQSVIPAYLAAGVVLGPYPPTELFGFPTTFTPDEAAVTLFHELGLVLLLFFLGLHVDLADVFADARRVLSAGGIDLVVNGGLGVLLGVAFGYDPVSTLVIAGVVYISSSAIITKSLLDVGWIANPESDPILGTLVVEDLVIAVYLTLLSAVVLGGGTVEGVAVSLAKGFGFLAVVAAVGWYGTDYVERAVTTERDELLLLRVLAVTVLVAGLAVQFDISEAVAAFFVGGALAQTDEKDRIEHIMSPARDLFAALFFVAVGLHADVRAIGDALPLLVAAIVASVAGKLASGYLSGRVYGLTERRSARVGAALVTRGEFSLVLASLAMSADAVANGVAEFAIAYTLVMALLGTTLTRYEGRIAGLVGRHTDATTQSSAAS</sequence>
<dbReference type="Proteomes" id="UP000607197">
    <property type="component" value="Unassembled WGS sequence"/>
</dbReference>
<dbReference type="Gene3D" id="1.20.1530.20">
    <property type="match status" value="1"/>
</dbReference>
<protein>
    <submittedName>
        <fullName evidence="9">Potassium transporter</fullName>
    </submittedName>
</protein>
<feature type="transmembrane region" description="Helical" evidence="7">
    <location>
        <begin position="295"/>
        <end position="316"/>
    </location>
</feature>
<dbReference type="GO" id="GO:1902600">
    <property type="term" value="P:proton transmembrane transport"/>
    <property type="evidence" value="ECO:0007669"/>
    <property type="project" value="InterPro"/>
</dbReference>
<feature type="transmembrane region" description="Helical" evidence="7">
    <location>
        <begin position="122"/>
        <end position="141"/>
    </location>
</feature>
<evidence type="ECO:0000256" key="2">
    <source>
        <dbReference type="ARBA" id="ARBA00005551"/>
    </source>
</evidence>
<accession>A0A830FCN7</accession>
<dbReference type="InterPro" id="IPR006153">
    <property type="entry name" value="Cation/H_exchanger_TM"/>
</dbReference>
<evidence type="ECO:0000313" key="10">
    <source>
        <dbReference type="Proteomes" id="UP000607197"/>
    </source>
</evidence>
<evidence type="ECO:0000256" key="5">
    <source>
        <dbReference type="ARBA" id="ARBA00022989"/>
    </source>
</evidence>
<feature type="transmembrane region" description="Helical" evidence="7">
    <location>
        <begin position="222"/>
        <end position="240"/>
    </location>
</feature>
<dbReference type="Pfam" id="PF00999">
    <property type="entry name" value="Na_H_Exchanger"/>
    <property type="match status" value="1"/>
</dbReference>
<keyword evidence="6 7" id="KW-0472">Membrane</keyword>
<keyword evidence="4 7" id="KW-0812">Transmembrane</keyword>
<keyword evidence="5 7" id="KW-1133">Transmembrane helix</keyword>
<evidence type="ECO:0000256" key="4">
    <source>
        <dbReference type="ARBA" id="ARBA00022692"/>
    </source>
</evidence>
<dbReference type="OrthoDB" id="12029at2157"/>
<evidence type="ECO:0000313" key="9">
    <source>
        <dbReference type="EMBL" id="GGL61768.1"/>
    </source>
</evidence>
<organism evidence="9 10">
    <name type="scientific">Halocalculus aciditolerans</name>
    <dbReference type="NCBI Taxonomy" id="1383812"/>
    <lineage>
        <taxon>Archaea</taxon>
        <taxon>Methanobacteriati</taxon>
        <taxon>Methanobacteriota</taxon>
        <taxon>Stenosarchaea group</taxon>
        <taxon>Halobacteria</taxon>
        <taxon>Halobacteriales</taxon>
        <taxon>Halobacteriaceae</taxon>
        <taxon>Halocalculus</taxon>
    </lineage>
</organism>
<keyword evidence="10" id="KW-1185">Reference proteome</keyword>
<dbReference type="GO" id="GO:0015297">
    <property type="term" value="F:antiporter activity"/>
    <property type="evidence" value="ECO:0007669"/>
    <property type="project" value="InterPro"/>
</dbReference>
<reference evidence="9" key="1">
    <citation type="journal article" date="2014" name="Int. J. Syst. Evol. Microbiol.">
        <title>Complete genome sequence of Corynebacterium casei LMG S-19264T (=DSM 44701T), isolated from a smear-ripened cheese.</title>
        <authorList>
            <consortium name="US DOE Joint Genome Institute (JGI-PGF)"/>
            <person name="Walter F."/>
            <person name="Albersmeier A."/>
            <person name="Kalinowski J."/>
            <person name="Ruckert C."/>
        </authorList>
    </citation>
    <scope>NUCLEOTIDE SEQUENCE</scope>
    <source>
        <strain evidence="9">JCM 19596</strain>
    </source>
</reference>
<feature type="domain" description="Cation/H+ exchanger transmembrane" evidence="8">
    <location>
        <begin position="12"/>
        <end position="378"/>
    </location>
</feature>
<feature type="transmembrane region" description="Helical" evidence="7">
    <location>
        <begin position="92"/>
        <end position="116"/>
    </location>
</feature>
<name>A0A830FCN7_9EURY</name>
<feature type="transmembrane region" description="Helical" evidence="7">
    <location>
        <begin position="59"/>
        <end position="80"/>
    </location>
</feature>
<comment type="similarity">
    <text evidence="2">Belongs to the monovalent cation:proton antiporter 2 (CPA2) transporter (TC 2.A.37) family.</text>
</comment>
<feature type="transmembrane region" description="Helical" evidence="7">
    <location>
        <begin position="189"/>
        <end position="210"/>
    </location>
</feature>
<evidence type="ECO:0000256" key="7">
    <source>
        <dbReference type="SAM" id="Phobius"/>
    </source>
</evidence>
<evidence type="ECO:0000256" key="6">
    <source>
        <dbReference type="ARBA" id="ARBA00023136"/>
    </source>
</evidence>
<dbReference type="PANTHER" id="PTHR42751">
    <property type="entry name" value="SODIUM/HYDROGEN EXCHANGER FAMILY/TRKA DOMAIN PROTEIN"/>
    <property type="match status" value="1"/>
</dbReference>